<dbReference type="InterPro" id="IPR006674">
    <property type="entry name" value="HD_domain"/>
</dbReference>
<accession>A0A7W5DV61</accession>
<dbReference type="PANTHER" id="PTHR11373">
    <property type="entry name" value="DEOXYNUCLEOSIDE TRIPHOSPHATE TRIPHOSPHOHYDROLASE"/>
    <property type="match status" value="1"/>
</dbReference>
<keyword evidence="1 2" id="KW-0378">Hydrolase</keyword>
<evidence type="ECO:0000313" key="5">
    <source>
        <dbReference type="Proteomes" id="UP000536179"/>
    </source>
</evidence>
<dbReference type="Pfam" id="PF13286">
    <property type="entry name" value="HD_assoc"/>
    <property type="match status" value="1"/>
</dbReference>
<dbReference type="FunFam" id="1.10.3210.10:FF:000024">
    <property type="entry name" value="Deoxyguanosinetriphosphate triphosphohydrolase-like protein"/>
    <property type="match status" value="1"/>
</dbReference>
<dbReference type="InterPro" id="IPR023023">
    <property type="entry name" value="dNTPase_2"/>
</dbReference>
<organism evidence="4 5">
    <name type="scientific">Aporhodopirellula rubra</name>
    <dbReference type="NCBI Taxonomy" id="980271"/>
    <lineage>
        <taxon>Bacteria</taxon>
        <taxon>Pseudomonadati</taxon>
        <taxon>Planctomycetota</taxon>
        <taxon>Planctomycetia</taxon>
        <taxon>Pirellulales</taxon>
        <taxon>Pirellulaceae</taxon>
        <taxon>Aporhodopirellula</taxon>
    </lineage>
</organism>
<name>A0A7W5DV61_9BACT</name>
<protein>
    <recommendedName>
        <fullName evidence="2">Deoxyguanosinetriphosphate triphosphohydrolase-like protein</fullName>
    </recommendedName>
</protein>
<proteinExistence type="inferred from homology"/>
<comment type="similarity">
    <text evidence="2">Belongs to the dGTPase family. Type 2 subfamily.</text>
</comment>
<dbReference type="NCBIfam" id="TIGR00277">
    <property type="entry name" value="HDIG"/>
    <property type="match status" value="1"/>
</dbReference>
<reference evidence="4 5" key="1">
    <citation type="submission" date="2020-08" db="EMBL/GenBank/DDBJ databases">
        <title>Genomic Encyclopedia of Type Strains, Phase III (KMG-III): the genomes of soil and plant-associated and newly described type strains.</title>
        <authorList>
            <person name="Whitman W."/>
        </authorList>
    </citation>
    <scope>NUCLEOTIDE SEQUENCE [LARGE SCALE GENOMIC DNA]</scope>
    <source>
        <strain evidence="4 5">CECT 8075</strain>
    </source>
</reference>
<dbReference type="SUPFAM" id="SSF109604">
    <property type="entry name" value="HD-domain/PDEase-like"/>
    <property type="match status" value="1"/>
</dbReference>
<evidence type="ECO:0000256" key="1">
    <source>
        <dbReference type="ARBA" id="ARBA00022801"/>
    </source>
</evidence>
<dbReference type="NCBIfam" id="TIGR01353">
    <property type="entry name" value="dGTP_triPase"/>
    <property type="match status" value="1"/>
</dbReference>
<dbReference type="InterPro" id="IPR026875">
    <property type="entry name" value="PHydrolase_assoc_dom"/>
</dbReference>
<dbReference type="InterPro" id="IPR006675">
    <property type="entry name" value="HDIG_dom"/>
</dbReference>
<evidence type="ECO:0000259" key="3">
    <source>
        <dbReference type="PROSITE" id="PS51831"/>
    </source>
</evidence>
<feature type="domain" description="HD" evidence="3">
    <location>
        <begin position="93"/>
        <end position="214"/>
    </location>
</feature>
<evidence type="ECO:0000313" key="4">
    <source>
        <dbReference type="EMBL" id="MBB3204784.1"/>
    </source>
</evidence>
<comment type="caution">
    <text evidence="4">The sequence shown here is derived from an EMBL/GenBank/DDBJ whole genome shotgun (WGS) entry which is preliminary data.</text>
</comment>
<evidence type="ECO:0000256" key="2">
    <source>
        <dbReference type="HAMAP-Rule" id="MF_01212"/>
    </source>
</evidence>
<sequence>MPTTVAEFPAPTMSTGGPLIDLRRYADREHLLLASYAMHSSDSAGRVKHEPPHAYRGPYGRDRDRILHSSAFRRLSGKMQVFTGEMGTYHRTRLTHTFEVASVARTLARVLRLNEDLTEALALMHDIGHPPYGHCGEDVLSECMHSVGGFSHNQFALTIVEELEQRYHEFAGLNLSAETLAGQDTRAHKSEAAVGRAPLLEVQIVDAADSIAYDAHDIDDALQMGLLSIDSLSELAIIRRAMRRVREKAGELPIGPMRQLLVHELIDLQVSDLLHVSVDLLQTAQGMSAEDVCDAGIRVHHSDTLAAERSELERFLFNAVYRHPRLIPVRESAANRVRVLFDVLSHTPSRLPMRFRRRAESRPLARVIGEYIAGMTDQFCDQQYASLEHSTAGPLADW</sequence>
<gene>
    <name evidence="4" type="ORF">FHS27_000551</name>
</gene>
<dbReference type="Gene3D" id="1.10.3210.10">
    <property type="entry name" value="Hypothetical protein af1432"/>
    <property type="match status" value="1"/>
</dbReference>
<dbReference type="InterPro" id="IPR050135">
    <property type="entry name" value="dGTPase-like"/>
</dbReference>
<dbReference type="AlphaFoldDB" id="A0A7W5DV61"/>
<dbReference type="Pfam" id="PF01966">
    <property type="entry name" value="HD"/>
    <property type="match status" value="1"/>
</dbReference>
<dbReference type="EMBL" id="JACHXU010000002">
    <property type="protein sequence ID" value="MBB3204784.1"/>
    <property type="molecule type" value="Genomic_DNA"/>
</dbReference>
<dbReference type="PANTHER" id="PTHR11373:SF43">
    <property type="entry name" value="DEOXYGUANOSINETRIPHOSPHATE TRIPHOSPHOHYDROLASE-LIKE PROTEIN"/>
    <property type="match status" value="1"/>
</dbReference>
<dbReference type="GO" id="GO:0006203">
    <property type="term" value="P:dGTP catabolic process"/>
    <property type="evidence" value="ECO:0007669"/>
    <property type="project" value="TreeGrafter"/>
</dbReference>
<dbReference type="HAMAP" id="MF_01212">
    <property type="entry name" value="dGTPase_type2"/>
    <property type="match status" value="1"/>
</dbReference>
<dbReference type="PROSITE" id="PS51831">
    <property type="entry name" value="HD"/>
    <property type="match status" value="1"/>
</dbReference>
<dbReference type="SMART" id="SM00471">
    <property type="entry name" value="HDc"/>
    <property type="match status" value="1"/>
</dbReference>
<dbReference type="Proteomes" id="UP000536179">
    <property type="component" value="Unassembled WGS sequence"/>
</dbReference>
<keyword evidence="5" id="KW-1185">Reference proteome</keyword>
<dbReference type="GO" id="GO:0008832">
    <property type="term" value="F:dGTPase activity"/>
    <property type="evidence" value="ECO:0007669"/>
    <property type="project" value="TreeGrafter"/>
</dbReference>
<dbReference type="CDD" id="cd00077">
    <property type="entry name" value="HDc"/>
    <property type="match status" value="1"/>
</dbReference>
<dbReference type="InterPro" id="IPR003607">
    <property type="entry name" value="HD/PDEase_dom"/>
</dbReference>
<dbReference type="InterPro" id="IPR006261">
    <property type="entry name" value="dGTPase"/>
</dbReference>